<dbReference type="Proteomes" id="UP000807025">
    <property type="component" value="Unassembled WGS sequence"/>
</dbReference>
<keyword evidence="2" id="KW-1185">Reference proteome</keyword>
<evidence type="ECO:0000313" key="2">
    <source>
        <dbReference type="Proteomes" id="UP000807025"/>
    </source>
</evidence>
<accession>A0A9P5ZPE3</accession>
<sequence length="316" mass="34717">MSASRGKYVPRVAFEKAKWCSNIPGVKRDRWGGNEEAMDVRDKQAVPLLAAVFVLGVEDREECKDDLVFVVIDLAVSLSLAVVSADDAMCCVIHVNLHVSDLLSTLMLIAVHACAWHNPAALTWISVPGLGILAFFNQVRRLHLRKSCAPIGAGKTIPVSTGIGSLLPSKDPTVEGRGATCLVQAQALKLMHQTPPQKLLLEPVTSDLELECLTACQPVTTHEACITHLPFWIIRLSMRPAVMDYAEAGVSQIIRFSTDNLYFNQVPLWSIFINYPTIGLDIFGSVKGMYTQLDYCLIVAGCDHSHTHCHGKWDVE</sequence>
<comment type="caution">
    <text evidence="1">The sequence shown here is derived from an EMBL/GenBank/DDBJ whole genome shotgun (WGS) entry which is preliminary data.</text>
</comment>
<evidence type="ECO:0000313" key="1">
    <source>
        <dbReference type="EMBL" id="KAF9491165.1"/>
    </source>
</evidence>
<dbReference type="EMBL" id="MU154625">
    <property type="protein sequence ID" value="KAF9491165.1"/>
    <property type="molecule type" value="Genomic_DNA"/>
</dbReference>
<organism evidence="1 2">
    <name type="scientific">Pleurotus eryngii</name>
    <name type="common">Boletus of the steppes</name>
    <dbReference type="NCBI Taxonomy" id="5323"/>
    <lineage>
        <taxon>Eukaryota</taxon>
        <taxon>Fungi</taxon>
        <taxon>Dikarya</taxon>
        <taxon>Basidiomycota</taxon>
        <taxon>Agaricomycotina</taxon>
        <taxon>Agaricomycetes</taxon>
        <taxon>Agaricomycetidae</taxon>
        <taxon>Agaricales</taxon>
        <taxon>Pleurotineae</taxon>
        <taxon>Pleurotaceae</taxon>
        <taxon>Pleurotus</taxon>
    </lineage>
</organism>
<proteinExistence type="predicted"/>
<reference evidence="1" key="1">
    <citation type="submission" date="2020-11" db="EMBL/GenBank/DDBJ databases">
        <authorList>
            <consortium name="DOE Joint Genome Institute"/>
            <person name="Ahrendt S."/>
            <person name="Riley R."/>
            <person name="Andreopoulos W."/>
            <person name="Labutti K."/>
            <person name="Pangilinan J."/>
            <person name="Ruiz-Duenas F.J."/>
            <person name="Barrasa J.M."/>
            <person name="Sanchez-Garcia M."/>
            <person name="Camarero S."/>
            <person name="Miyauchi S."/>
            <person name="Serrano A."/>
            <person name="Linde D."/>
            <person name="Babiker R."/>
            <person name="Drula E."/>
            <person name="Ayuso-Fernandez I."/>
            <person name="Pacheco R."/>
            <person name="Padilla G."/>
            <person name="Ferreira P."/>
            <person name="Barriuso J."/>
            <person name="Kellner H."/>
            <person name="Castanera R."/>
            <person name="Alfaro M."/>
            <person name="Ramirez L."/>
            <person name="Pisabarro A.G."/>
            <person name="Kuo A."/>
            <person name="Tritt A."/>
            <person name="Lipzen A."/>
            <person name="He G."/>
            <person name="Yan M."/>
            <person name="Ng V."/>
            <person name="Cullen D."/>
            <person name="Martin F."/>
            <person name="Rosso M.-N."/>
            <person name="Henrissat B."/>
            <person name="Hibbett D."/>
            <person name="Martinez A.T."/>
            <person name="Grigoriev I.V."/>
        </authorList>
    </citation>
    <scope>NUCLEOTIDE SEQUENCE</scope>
    <source>
        <strain evidence="1">ATCC 90797</strain>
    </source>
</reference>
<gene>
    <name evidence="1" type="ORF">BDN71DRAFT_1434154</name>
</gene>
<protein>
    <submittedName>
        <fullName evidence="1">Uncharacterized protein</fullName>
    </submittedName>
</protein>
<dbReference type="AlphaFoldDB" id="A0A9P5ZPE3"/>
<name>A0A9P5ZPE3_PLEER</name>